<dbReference type="RefSeq" id="WP_090415617.1">
    <property type="nucleotide sequence ID" value="NZ_FNOY01000074.1"/>
</dbReference>
<evidence type="ECO:0000256" key="5">
    <source>
        <dbReference type="ARBA" id="ARBA00022927"/>
    </source>
</evidence>
<keyword evidence="3 9" id="KW-1003">Cell membrane</keyword>
<feature type="transmembrane region" description="Helical" evidence="9">
    <location>
        <begin position="78"/>
        <end position="98"/>
    </location>
</feature>
<dbReference type="Proteomes" id="UP000198640">
    <property type="component" value="Unassembled WGS sequence"/>
</dbReference>
<keyword evidence="11" id="KW-1185">Reference proteome</keyword>
<dbReference type="InterPro" id="IPR001901">
    <property type="entry name" value="Translocase_SecE/Sec61-g"/>
</dbReference>
<dbReference type="GO" id="GO:0009306">
    <property type="term" value="P:protein secretion"/>
    <property type="evidence" value="ECO:0007669"/>
    <property type="project" value="UniProtKB-UniRule"/>
</dbReference>
<comment type="function">
    <text evidence="9">Essential subunit of the Sec protein translocation channel SecYEG. Clamps together the 2 halves of SecY. May contact the channel plug during translocation.</text>
</comment>
<reference evidence="10 11" key="1">
    <citation type="submission" date="2016-10" db="EMBL/GenBank/DDBJ databases">
        <authorList>
            <person name="de Groot N.N."/>
        </authorList>
    </citation>
    <scope>NUCLEOTIDE SEQUENCE [LARGE SCALE GENOMIC DNA]</scope>
    <source>
        <strain evidence="10 11">Nm1</strain>
    </source>
</reference>
<dbReference type="InterPro" id="IPR038379">
    <property type="entry name" value="SecE_sf"/>
</dbReference>
<sequence length="114" mass="12577">MDKVKLGLAVVMGLAGVVGFYVLRDSPMVIRVVSLLLGFALAVTVAMFTTQGRRLFAFSKDSIDETKKVVWPTRKETLQMAGVVFAFVMAMAIFLWLVDAGLMMIVRNVMDQEG</sequence>
<feature type="transmembrane region" description="Helical" evidence="9">
    <location>
        <begin position="6"/>
        <end position="23"/>
    </location>
</feature>
<evidence type="ECO:0000256" key="7">
    <source>
        <dbReference type="ARBA" id="ARBA00023010"/>
    </source>
</evidence>
<organism evidence="10 11">
    <name type="scientific">Nitrosomonas halophila</name>
    <dbReference type="NCBI Taxonomy" id="44576"/>
    <lineage>
        <taxon>Bacteria</taxon>
        <taxon>Pseudomonadati</taxon>
        <taxon>Pseudomonadota</taxon>
        <taxon>Betaproteobacteria</taxon>
        <taxon>Nitrosomonadales</taxon>
        <taxon>Nitrosomonadaceae</taxon>
        <taxon>Nitrosomonas</taxon>
    </lineage>
</organism>
<comment type="similarity">
    <text evidence="9">Belongs to the SecE/SEC61-gamma family.</text>
</comment>
<dbReference type="NCBIfam" id="TIGR00964">
    <property type="entry name" value="secE_bact"/>
    <property type="match status" value="1"/>
</dbReference>
<keyword evidence="4 9" id="KW-0812">Transmembrane</keyword>
<evidence type="ECO:0000313" key="10">
    <source>
        <dbReference type="EMBL" id="SDY88465.1"/>
    </source>
</evidence>
<dbReference type="GO" id="GO:0008320">
    <property type="term" value="F:protein transmembrane transporter activity"/>
    <property type="evidence" value="ECO:0007669"/>
    <property type="project" value="UniProtKB-UniRule"/>
</dbReference>
<dbReference type="GO" id="GO:0065002">
    <property type="term" value="P:intracellular protein transmembrane transport"/>
    <property type="evidence" value="ECO:0007669"/>
    <property type="project" value="UniProtKB-UniRule"/>
</dbReference>
<comment type="subcellular location">
    <subcellularLocation>
        <location evidence="1">Membrane</location>
    </subcellularLocation>
</comment>
<evidence type="ECO:0000256" key="6">
    <source>
        <dbReference type="ARBA" id="ARBA00022989"/>
    </source>
</evidence>
<feature type="transmembrane region" description="Helical" evidence="9">
    <location>
        <begin position="30"/>
        <end position="49"/>
    </location>
</feature>
<dbReference type="GO" id="GO:0005886">
    <property type="term" value="C:plasma membrane"/>
    <property type="evidence" value="ECO:0007669"/>
    <property type="project" value="UniProtKB-UniRule"/>
</dbReference>
<evidence type="ECO:0000256" key="2">
    <source>
        <dbReference type="ARBA" id="ARBA00022448"/>
    </source>
</evidence>
<dbReference type="PRINTS" id="PR01650">
    <property type="entry name" value="SECETRNLCASE"/>
</dbReference>
<dbReference type="InterPro" id="IPR005807">
    <property type="entry name" value="SecE_bac"/>
</dbReference>
<gene>
    <name evidence="9" type="primary">secE</name>
    <name evidence="10" type="ORF">SAMN05421881_10743</name>
</gene>
<keyword evidence="5 9" id="KW-0653">Protein transport</keyword>
<dbReference type="AlphaFoldDB" id="A0A1H3NJ46"/>
<keyword evidence="2 9" id="KW-0813">Transport</keyword>
<protein>
    <recommendedName>
        <fullName evidence="9">Protein translocase subunit SecE</fullName>
    </recommendedName>
</protein>
<dbReference type="PANTHER" id="PTHR33910:SF1">
    <property type="entry name" value="PROTEIN TRANSLOCASE SUBUNIT SECE"/>
    <property type="match status" value="1"/>
</dbReference>
<dbReference type="PANTHER" id="PTHR33910">
    <property type="entry name" value="PROTEIN TRANSLOCASE SUBUNIT SECE"/>
    <property type="match status" value="1"/>
</dbReference>
<keyword evidence="8 9" id="KW-0472">Membrane</keyword>
<keyword evidence="7 9" id="KW-0811">Translocation</keyword>
<dbReference type="GO" id="GO:0043952">
    <property type="term" value="P:protein transport by the Sec complex"/>
    <property type="evidence" value="ECO:0007669"/>
    <property type="project" value="UniProtKB-UniRule"/>
</dbReference>
<name>A0A1H3NJ46_9PROT</name>
<dbReference type="NCBIfam" id="NF004371">
    <property type="entry name" value="PRK05740.1-1"/>
    <property type="match status" value="1"/>
</dbReference>
<keyword evidence="6 9" id="KW-1133">Transmembrane helix</keyword>
<dbReference type="Gene3D" id="1.20.5.1030">
    <property type="entry name" value="Preprotein translocase secy subunit"/>
    <property type="match status" value="1"/>
</dbReference>
<proteinExistence type="inferred from homology"/>
<dbReference type="OrthoDB" id="9806365at2"/>
<evidence type="ECO:0000256" key="3">
    <source>
        <dbReference type="ARBA" id="ARBA00022475"/>
    </source>
</evidence>
<dbReference type="EMBL" id="FNOY01000074">
    <property type="protein sequence ID" value="SDY88465.1"/>
    <property type="molecule type" value="Genomic_DNA"/>
</dbReference>
<accession>A0A1H3NJ46</accession>
<dbReference type="GO" id="GO:0006605">
    <property type="term" value="P:protein targeting"/>
    <property type="evidence" value="ECO:0007669"/>
    <property type="project" value="UniProtKB-UniRule"/>
</dbReference>
<evidence type="ECO:0000256" key="4">
    <source>
        <dbReference type="ARBA" id="ARBA00022692"/>
    </source>
</evidence>
<evidence type="ECO:0000256" key="8">
    <source>
        <dbReference type="ARBA" id="ARBA00023136"/>
    </source>
</evidence>
<dbReference type="Pfam" id="PF00584">
    <property type="entry name" value="SecE"/>
    <property type="match status" value="1"/>
</dbReference>
<comment type="subunit">
    <text evidence="9">Component of the Sec protein translocase complex. Heterotrimer consisting of SecY, SecE and SecG subunits. The heterotrimers can form oligomers, although 1 heterotrimer is thought to be able to translocate proteins. Interacts with the ribosome. Interacts with SecDF, and other proteins may be involved. Interacts with SecA.</text>
</comment>
<dbReference type="STRING" id="44576.SAMN05421881_10743"/>
<dbReference type="HAMAP" id="MF_00422">
    <property type="entry name" value="SecE"/>
    <property type="match status" value="1"/>
</dbReference>
<evidence type="ECO:0000256" key="9">
    <source>
        <dbReference type="HAMAP-Rule" id="MF_00422"/>
    </source>
</evidence>
<comment type="caution">
    <text evidence="9">Lacks conserved residue(s) required for the propagation of feature annotation.</text>
</comment>
<evidence type="ECO:0000256" key="1">
    <source>
        <dbReference type="ARBA" id="ARBA00004370"/>
    </source>
</evidence>
<evidence type="ECO:0000313" key="11">
    <source>
        <dbReference type="Proteomes" id="UP000198640"/>
    </source>
</evidence>